<feature type="domain" description="Quinate/shikimate 5-dehydrogenase/glutamyl-tRNA reductase" evidence="4">
    <location>
        <begin position="682"/>
        <end position="722"/>
    </location>
</feature>
<dbReference type="InterPro" id="IPR046346">
    <property type="entry name" value="Aminoacid_DH-like_N_sf"/>
</dbReference>
<evidence type="ECO:0000256" key="3">
    <source>
        <dbReference type="SAM" id="MobiDB-lite"/>
    </source>
</evidence>
<accession>A0A9P4HQT0</accession>
<feature type="domain" description="Shikimate dehydrogenase substrate binding N-terminal" evidence="5">
    <location>
        <begin position="540"/>
        <end position="620"/>
    </location>
</feature>
<gene>
    <name evidence="7" type="ORF">K490DRAFT_47813</name>
</gene>
<evidence type="ECO:0000313" key="7">
    <source>
        <dbReference type="EMBL" id="KAF2084978.1"/>
    </source>
</evidence>
<dbReference type="GO" id="GO:0003855">
    <property type="term" value="F:3-dehydroquinate dehydratase activity"/>
    <property type="evidence" value="ECO:0007669"/>
    <property type="project" value="InterPro"/>
</dbReference>
<dbReference type="Pfam" id="PF01202">
    <property type="entry name" value="SKI"/>
    <property type="match status" value="1"/>
</dbReference>
<dbReference type="PANTHER" id="PTHR21090">
    <property type="entry name" value="AROM/DEHYDROQUINATE SYNTHASE"/>
    <property type="match status" value="1"/>
</dbReference>
<evidence type="ECO:0000259" key="4">
    <source>
        <dbReference type="Pfam" id="PF01488"/>
    </source>
</evidence>
<dbReference type="SUPFAM" id="SSF51735">
    <property type="entry name" value="NAD(P)-binding Rossmann-fold domains"/>
    <property type="match status" value="1"/>
</dbReference>
<dbReference type="Gene3D" id="3.40.50.10860">
    <property type="entry name" value="Leucine Dehydrogenase, chain A, domain 1"/>
    <property type="match status" value="1"/>
</dbReference>
<dbReference type="Proteomes" id="UP000799776">
    <property type="component" value="Unassembled WGS sequence"/>
</dbReference>
<dbReference type="InterPro" id="IPR027417">
    <property type="entry name" value="P-loop_NTPase"/>
</dbReference>
<feature type="domain" description="SDH C-terminal" evidence="6">
    <location>
        <begin position="826"/>
        <end position="856"/>
    </location>
</feature>
<dbReference type="InterPro" id="IPR013785">
    <property type="entry name" value="Aldolase_TIM"/>
</dbReference>
<dbReference type="Gene3D" id="3.20.20.70">
    <property type="entry name" value="Aldolase class I"/>
    <property type="match status" value="1"/>
</dbReference>
<dbReference type="GO" id="GO:0003866">
    <property type="term" value="F:3-phosphoshikimate 1-carboxyvinyltransferase activity"/>
    <property type="evidence" value="ECO:0007669"/>
    <property type="project" value="TreeGrafter"/>
</dbReference>
<dbReference type="Pfam" id="PF08501">
    <property type="entry name" value="Shikimate_dh_N"/>
    <property type="match status" value="1"/>
</dbReference>
<feature type="region of interest" description="Disordered" evidence="3">
    <location>
        <begin position="220"/>
        <end position="241"/>
    </location>
</feature>
<evidence type="ECO:0000259" key="6">
    <source>
        <dbReference type="Pfam" id="PF18317"/>
    </source>
</evidence>
<dbReference type="EMBL" id="ML978735">
    <property type="protein sequence ID" value="KAF2084978.1"/>
    <property type="molecule type" value="Genomic_DNA"/>
</dbReference>
<dbReference type="AlphaFoldDB" id="A0A9P4HQT0"/>
<evidence type="ECO:0000313" key="8">
    <source>
        <dbReference type="Proteomes" id="UP000799776"/>
    </source>
</evidence>
<dbReference type="InterPro" id="IPR031322">
    <property type="entry name" value="Shikimate/glucono_kinase"/>
</dbReference>
<proteinExistence type="inferred from homology"/>
<dbReference type="Pfam" id="PF01488">
    <property type="entry name" value="Shikimate_DH"/>
    <property type="match status" value="1"/>
</dbReference>
<dbReference type="SUPFAM" id="SSF53223">
    <property type="entry name" value="Aminoacid dehydrogenase-like, N-terminal domain"/>
    <property type="match status" value="1"/>
</dbReference>
<dbReference type="InterPro" id="IPR036291">
    <property type="entry name" value="NAD(P)-bd_dom_sf"/>
</dbReference>
<comment type="caution">
    <text evidence="7">The sequence shown here is derived from an EMBL/GenBank/DDBJ whole genome shotgun (WGS) entry which is preliminary data.</text>
</comment>
<dbReference type="Gene3D" id="3.40.50.720">
    <property type="entry name" value="NAD(P)-binding Rossmann-like Domain"/>
    <property type="match status" value="1"/>
</dbReference>
<dbReference type="InterPro" id="IPR001381">
    <property type="entry name" value="DHquinase_I"/>
</dbReference>
<dbReference type="SUPFAM" id="SSF52540">
    <property type="entry name" value="P-loop containing nucleoside triphosphate hydrolases"/>
    <property type="match status" value="1"/>
</dbReference>
<dbReference type="Pfam" id="PF18317">
    <property type="entry name" value="SDH_C"/>
    <property type="match status" value="1"/>
</dbReference>
<dbReference type="Gene3D" id="3.40.50.300">
    <property type="entry name" value="P-loop containing nucleotide triphosphate hydrolases"/>
    <property type="match status" value="1"/>
</dbReference>
<dbReference type="OrthoDB" id="4415835at2759"/>
<comment type="similarity">
    <text evidence="2">In the N-terminal section; belongs to the shikimate kinase family.</text>
</comment>
<dbReference type="GO" id="GO:0004764">
    <property type="term" value="F:shikimate 3-dehydrogenase (NADP+) activity"/>
    <property type="evidence" value="ECO:0007669"/>
    <property type="project" value="InterPro"/>
</dbReference>
<dbReference type="SUPFAM" id="SSF51569">
    <property type="entry name" value="Aldolase"/>
    <property type="match status" value="1"/>
</dbReference>
<keyword evidence="8" id="KW-1185">Reference proteome</keyword>
<dbReference type="InterPro" id="IPR041121">
    <property type="entry name" value="SDH_C"/>
</dbReference>
<feature type="region of interest" description="Disordered" evidence="3">
    <location>
        <begin position="1"/>
        <end position="56"/>
    </location>
</feature>
<dbReference type="InterPro" id="IPR013708">
    <property type="entry name" value="Shikimate_DH-bd_N"/>
</dbReference>
<comment type="similarity">
    <text evidence="1">In the 2nd section; belongs to the type-I 3-dehydroquinase family.</text>
</comment>
<reference evidence="7" key="1">
    <citation type="journal article" date="2020" name="Stud. Mycol.">
        <title>101 Dothideomycetes genomes: a test case for predicting lifestyles and emergence of pathogens.</title>
        <authorList>
            <person name="Haridas S."/>
            <person name="Albert R."/>
            <person name="Binder M."/>
            <person name="Bloem J."/>
            <person name="Labutti K."/>
            <person name="Salamov A."/>
            <person name="Andreopoulos B."/>
            <person name="Baker S."/>
            <person name="Barry K."/>
            <person name="Bills G."/>
            <person name="Bluhm B."/>
            <person name="Cannon C."/>
            <person name="Castanera R."/>
            <person name="Culley D."/>
            <person name="Daum C."/>
            <person name="Ezra D."/>
            <person name="Gonzalez J."/>
            <person name="Henrissat B."/>
            <person name="Kuo A."/>
            <person name="Liang C."/>
            <person name="Lipzen A."/>
            <person name="Lutzoni F."/>
            <person name="Magnuson J."/>
            <person name="Mondo S."/>
            <person name="Nolan M."/>
            <person name="Ohm R."/>
            <person name="Pangilinan J."/>
            <person name="Park H.-J."/>
            <person name="Ramirez L."/>
            <person name="Alfaro M."/>
            <person name="Sun H."/>
            <person name="Tritt A."/>
            <person name="Yoshinaga Y."/>
            <person name="Zwiers L.-H."/>
            <person name="Turgeon B."/>
            <person name="Goodwin S."/>
            <person name="Spatafora J."/>
            <person name="Crous P."/>
            <person name="Grigoriev I."/>
        </authorList>
    </citation>
    <scope>NUCLEOTIDE SEQUENCE</scope>
    <source>
        <strain evidence="7">CBS 121410</strain>
    </source>
</reference>
<dbReference type="InterPro" id="IPR006151">
    <property type="entry name" value="Shikm_DH/Glu-tRNA_Rdtase"/>
</dbReference>
<dbReference type="GO" id="GO:0009423">
    <property type="term" value="P:chorismate biosynthetic process"/>
    <property type="evidence" value="ECO:0007669"/>
    <property type="project" value="TreeGrafter"/>
</dbReference>
<evidence type="ECO:0000256" key="1">
    <source>
        <dbReference type="ARBA" id="ARBA00006477"/>
    </source>
</evidence>
<evidence type="ECO:0000259" key="5">
    <source>
        <dbReference type="Pfam" id="PF08501"/>
    </source>
</evidence>
<dbReference type="PANTHER" id="PTHR21090:SF27">
    <property type="entry name" value="QUINATE REPRESSOR PROTEIN"/>
    <property type="match status" value="1"/>
</dbReference>
<evidence type="ECO:0000256" key="2">
    <source>
        <dbReference type="ARBA" id="ARBA00009349"/>
    </source>
</evidence>
<dbReference type="CDD" id="cd01065">
    <property type="entry name" value="NAD_bind_Shikimate_DH"/>
    <property type="match status" value="1"/>
</dbReference>
<dbReference type="FunFam" id="3.40.50.720:FF:000386">
    <property type="entry name" value="Quinate repressor protein"/>
    <property type="match status" value="1"/>
</dbReference>
<name>A0A9P4HQT0_9PEZI</name>
<sequence length="882" mass="97204">MASEGPTIALSPLTSHPHPKGATAERSADDVQPPFWSEAAGSRPSSAPPTPAPAHRILNMPRVFHPDASIVLVGIRGTGKSTLAVIASVAFQRRVVDTEQVFKETTGQCSAGYRKAHGPTEHHRRQLAVLSNVLGTYQKGCVIVCGTSTMERSGQALLQEYTNTHPVIHIVRDFKSVQEYLRIWDEEKVAELVRISSTIFRGCSNYEFYNSTERAIEHASDSANQKVVRSREPVPPQRTSGPFLTLKRAERHFLKFVTLITAHGVFPSLEPAYPLSHMPPEARSFTYAVSAPLSAILSKSLDVEELEIGADAFELTVDCFSKQPSSAEQSTMFDMIGRAFSSLRRNTIVPLIYHADLGTSTQAGFDQIAYMEILRHGLRFAPEFATLDLDLDDSAISQIIRMKGSTKIIGHYASTVDRVTSWSEEHWMERYEKARKLGCDLVRFSRPAQDFEDPFSTRRLKNRIAALAGDHLPVIAYTTGRRGRTSACFNEILTPVTHPAVTDVSTGSFILPKHLPGITAKEATQALYASFVRDPMHLFIIGADNEYSLSPVMHTAAYGACGLPHTFQIHQTPSLNNIRTLLDDPQFGGSAVTLPYKVEMIALTHSLSRHAKAIGAINTLIPVRRLRADGSMPEEIDLIRERCRAGPVKALYGENTDWIGMRACIRRGLSPANAVGPRTSGLVIGAGGMARAAVYAMIQLGVRNILVYNRTFENAEKLVAHFTRLLSGGGTNSPPPFSSSHTTKLSILSSRADAWPREIRQPTIIVSCIPSYAIADNPAADFTLPPQWFRSPTGGVLVDLGYKNLNTPLLQQVRGESHRGWVAMDGLDLLPEQGFAQFELFTGRRAPRRLMRAEVLRWYRDEGGGSDPSVQARLDVINEREP</sequence>
<organism evidence="7 8">
    <name type="scientific">Saccharata proteae CBS 121410</name>
    <dbReference type="NCBI Taxonomy" id="1314787"/>
    <lineage>
        <taxon>Eukaryota</taxon>
        <taxon>Fungi</taxon>
        <taxon>Dikarya</taxon>
        <taxon>Ascomycota</taxon>
        <taxon>Pezizomycotina</taxon>
        <taxon>Dothideomycetes</taxon>
        <taxon>Dothideomycetes incertae sedis</taxon>
        <taxon>Botryosphaeriales</taxon>
        <taxon>Saccharataceae</taxon>
        <taxon>Saccharata</taxon>
    </lineage>
</organism>
<protein>
    <submittedName>
        <fullName evidence="7">Quinate repressor</fullName>
    </submittedName>
</protein>
<dbReference type="Pfam" id="PF01487">
    <property type="entry name" value="DHquinase_I"/>
    <property type="match status" value="1"/>
</dbReference>